<dbReference type="Pfam" id="PF11617">
    <property type="entry name" value="Cu-binding_MopE"/>
    <property type="match status" value="2"/>
</dbReference>
<dbReference type="RefSeq" id="WP_143141214.1">
    <property type="nucleotide sequence ID" value="NZ_FOMX01000033.1"/>
</dbReference>
<dbReference type="EMBL" id="FOMX01000033">
    <property type="protein sequence ID" value="SFF17456.1"/>
    <property type="molecule type" value="Genomic_DNA"/>
</dbReference>
<dbReference type="OrthoDB" id="5395460at2"/>
<proteinExistence type="inferred from homology"/>
<dbReference type="PRINTS" id="PR00723">
    <property type="entry name" value="SUBTILISIN"/>
</dbReference>
<dbReference type="Pfam" id="PF00082">
    <property type="entry name" value="Peptidase_S8"/>
    <property type="match status" value="1"/>
</dbReference>
<evidence type="ECO:0000256" key="1">
    <source>
        <dbReference type="ARBA" id="ARBA00011073"/>
    </source>
</evidence>
<evidence type="ECO:0000259" key="7">
    <source>
        <dbReference type="Pfam" id="PF00082"/>
    </source>
</evidence>
<dbReference type="PROSITE" id="PS00138">
    <property type="entry name" value="SUBTILASE_SER"/>
    <property type="match status" value="1"/>
</dbReference>
<sequence length="626" mass="64473">MLQIAALAVATGLVEPPTWVFFRDKQVAGAELEAALERQERELAPRTLRRRARVRGDRGVDVRDVPPAPDYVQSVAATGARVRVTSRWLNAVSVDADAVQRAAIARLPFVAGVRPVAPTRRHEHLPVKGEAPTSWAKGLSWPHLSALHVPELHACGLTGAGVVVGVQDTGFLLEHQAFAGVQVIAARDFVQGDDVVADQEGDTPGQHHHGTGVLSLIVADDGEVFSGVAPGVSVLLAKTERIDVEEAYEEDFYVAGLEWIEGMGADIFTASLGYSDWYEPQQLDGKTAVVSQAAQVAVANGLIMFAAIGNGGPDPKTLDAPADVDGVIAVGATDFDGVVTPFSSRGPTADDRIKPDVVAPGQDVWMARSDSLVAYEMSQGTSLSTPLAAGIGALLLEAYPDLDPAGMAALLRATATQPNAPDNDAGWGFIDGLAAAGLHCTCVDDDADGHFAAACGGDDCDDDDPASHPGASEVCDGRDNDCDAALPAEEVDGDGDGVRLCAGDCDDADPARHPGAIERPDDCIDNDCDGEGDPACAPTTGEASDTGATADPPTGTTGASSSDGASDGSTSVTSTSTSDGASDSGAPATGDGGCGCRAEDDGRPTWLLLLLAALPRRRLRARGRPG</sequence>
<dbReference type="GO" id="GO:0006508">
    <property type="term" value="P:proteolysis"/>
    <property type="evidence" value="ECO:0007669"/>
    <property type="project" value="UniProtKB-KW"/>
</dbReference>
<name>A0A1I2GL40_9BACT</name>
<dbReference type="GO" id="GO:0004252">
    <property type="term" value="F:serine-type endopeptidase activity"/>
    <property type="evidence" value="ECO:0007669"/>
    <property type="project" value="UniProtKB-UniRule"/>
</dbReference>
<evidence type="ECO:0000256" key="4">
    <source>
        <dbReference type="ARBA" id="ARBA00022825"/>
    </source>
</evidence>
<dbReference type="InterPro" id="IPR050131">
    <property type="entry name" value="Peptidase_S8_subtilisin-like"/>
</dbReference>
<evidence type="ECO:0000256" key="5">
    <source>
        <dbReference type="PROSITE-ProRule" id="PRU01240"/>
    </source>
</evidence>
<keyword evidence="9" id="KW-1185">Reference proteome</keyword>
<evidence type="ECO:0000256" key="2">
    <source>
        <dbReference type="ARBA" id="ARBA00022670"/>
    </source>
</evidence>
<feature type="region of interest" description="Disordered" evidence="6">
    <location>
        <begin position="534"/>
        <end position="597"/>
    </location>
</feature>
<gene>
    <name evidence="8" type="ORF">SAMN02745121_07331</name>
</gene>
<evidence type="ECO:0000313" key="9">
    <source>
        <dbReference type="Proteomes" id="UP000199400"/>
    </source>
</evidence>
<dbReference type="InterPro" id="IPR015500">
    <property type="entry name" value="Peptidase_S8_subtilisin-rel"/>
</dbReference>
<dbReference type="PROSITE" id="PS51892">
    <property type="entry name" value="SUBTILASE"/>
    <property type="match status" value="1"/>
</dbReference>
<organism evidence="8 9">
    <name type="scientific">Nannocystis exedens</name>
    <dbReference type="NCBI Taxonomy" id="54"/>
    <lineage>
        <taxon>Bacteria</taxon>
        <taxon>Pseudomonadati</taxon>
        <taxon>Myxococcota</taxon>
        <taxon>Polyangia</taxon>
        <taxon>Nannocystales</taxon>
        <taxon>Nannocystaceae</taxon>
        <taxon>Nannocystis</taxon>
    </lineage>
</organism>
<feature type="domain" description="Peptidase S8/S53" evidence="7">
    <location>
        <begin position="159"/>
        <end position="428"/>
    </location>
</feature>
<dbReference type="PANTHER" id="PTHR43806">
    <property type="entry name" value="PEPTIDASE S8"/>
    <property type="match status" value="1"/>
</dbReference>
<dbReference type="InterPro" id="IPR023828">
    <property type="entry name" value="Peptidase_S8_Ser-AS"/>
</dbReference>
<dbReference type="InterPro" id="IPR024038">
    <property type="entry name" value="MYXO-CTERM"/>
</dbReference>
<keyword evidence="4 5" id="KW-0720">Serine protease</keyword>
<dbReference type="AlphaFoldDB" id="A0A1I2GL40"/>
<dbReference type="STRING" id="54.SAMN02745121_07331"/>
<dbReference type="InterPro" id="IPR021655">
    <property type="entry name" value="Put_metal-bd"/>
</dbReference>
<feature type="active site" description="Charge relay system" evidence="5">
    <location>
        <position position="209"/>
    </location>
</feature>
<dbReference type="InterPro" id="IPR000209">
    <property type="entry name" value="Peptidase_S8/S53_dom"/>
</dbReference>
<feature type="active site" description="Charge relay system" evidence="5">
    <location>
        <position position="382"/>
    </location>
</feature>
<evidence type="ECO:0000256" key="3">
    <source>
        <dbReference type="ARBA" id="ARBA00022801"/>
    </source>
</evidence>
<dbReference type="NCBIfam" id="TIGR03901">
    <property type="entry name" value="MYXO-CTERM"/>
    <property type="match status" value="1"/>
</dbReference>
<keyword evidence="3 5" id="KW-0378">Hydrolase</keyword>
<evidence type="ECO:0000256" key="6">
    <source>
        <dbReference type="SAM" id="MobiDB-lite"/>
    </source>
</evidence>
<feature type="compositionally biased region" description="Low complexity" evidence="6">
    <location>
        <begin position="545"/>
        <end position="589"/>
    </location>
</feature>
<evidence type="ECO:0000313" key="8">
    <source>
        <dbReference type="EMBL" id="SFF17456.1"/>
    </source>
</evidence>
<dbReference type="SUPFAM" id="SSF52743">
    <property type="entry name" value="Subtilisin-like"/>
    <property type="match status" value="1"/>
</dbReference>
<reference evidence="9" key="1">
    <citation type="submission" date="2016-10" db="EMBL/GenBank/DDBJ databases">
        <authorList>
            <person name="Varghese N."/>
            <person name="Submissions S."/>
        </authorList>
    </citation>
    <scope>NUCLEOTIDE SEQUENCE [LARGE SCALE GENOMIC DNA]</scope>
    <source>
        <strain evidence="9">ATCC 25963</strain>
    </source>
</reference>
<dbReference type="PANTHER" id="PTHR43806:SF67">
    <property type="entry name" value="EGF-LIKE DOMAIN-CONTAINING PROTEIN"/>
    <property type="match status" value="1"/>
</dbReference>
<dbReference type="Proteomes" id="UP000199400">
    <property type="component" value="Unassembled WGS sequence"/>
</dbReference>
<dbReference type="Gene3D" id="3.40.50.200">
    <property type="entry name" value="Peptidase S8/S53 domain"/>
    <property type="match status" value="1"/>
</dbReference>
<accession>A0A1I2GL40</accession>
<dbReference type="InterPro" id="IPR036852">
    <property type="entry name" value="Peptidase_S8/S53_dom_sf"/>
</dbReference>
<keyword evidence="2 5" id="KW-0645">Protease</keyword>
<feature type="active site" description="Charge relay system" evidence="5">
    <location>
        <position position="168"/>
    </location>
</feature>
<comment type="similarity">
    <text evidence="1 5">Belongs to the peptidase S8 family.</text>
</comment>
<protein>
    <submittedName>
        <fullName evidence="8">Putative metal-binding motif-containing protein</fullName>
    </submittedName>
</protein>